<dbReference type="InterPro" id="IPR005064">
    <property type="entry name" value="BUG"/>
</dbReference>
<evidence type="ECO:0000313" key="3">
    <source>
        <dbReference type="EMBL" id="NML15698.1"/>
    </source>
</evidence>
<gene>
    <name evidence="3" type="ORF">HHL10_12030</name>
</gene>
<protein>
    <submittedName>
        <fullName evidence="3">Tripartite tricarboxylate transporter substrate binding protein</fullName>
    </submittedName>
</protein>
<keyword evidence="4" id="KW-1185">Reference proteome</keyword>
<dbReference type="CDD" id="cd07012">
    <property type="entry name" value="PBP2_Bug_TTT"/>
    <property type="match status" value="1"/>
</dbReference>
<dbReference type="PANTHER" id="PTHR42928">
    <property type="entry name" value="TRICARBOXYLATE-BINDING PROTEIN"/>
    <property type="match status" value="1"/>
</dbReference>
<feature type="chain" id="PRO_5032396269" evidence="2">
    <location>
        <begin position="25"/>
        <end position="322"/>
    </location>
</feature>
<dbReference type="RefSeq" id="WP_169160607.1">
    <property type="nucleotide sequence ID" value="NZ_JABBFW010000007.1"/>
</dbReference>
<dbReference type="SUPFAM" id="SSF53850">
    <property type="entry name" value="Periplasmic binding protein-like II"/>
    <property type="match status" value="1"/>
</dbReference>
<comment type="similarity">
    <text evidence="1">Belongs to the UPF0065 (bug) family.</text>
</comment>
<name>A0A848F8Y0_9BURK</name>
<dbReference type="Gene3D" id="3.40.190.10">
    <property type="entry name" value="Periplasmic binding protein-like II"/>
    <property type="match status" value="1"/>
</dbReference>
<keyword evidence="2" id="KW-0732">Signal</keyword>
<dbReference type="Proteomes" id="UP000574067">
    <property type="component" value="Unassembled WGS sequence"/>
</dbReference>
<reference evidence="3 4" key="1">
    <citation type="submission" date="2020-04" db="EMBL/GenBank/DDBJ databases">
        <title>Azohydromonas sp. isolated from soil.</title>
        <authorList>
            <person name="Dahal R.H."/>
        </authorList>
    </citation>
    <scope>NUCLEOTIDE SEQUENCE [LARGE SCALE GENOMIC DNA]</scope>
    <source>
        <strain evidence="3 4">G-1-1-14</strain>
    </source>
</reference>
<evidence type="ECO:0000256" key="1">
    <source>
        <dbReference type="ARBA" id="ARBA00006987"/>
    </source>
</evidence>
<accession>A0A848F8Y0</accession>
<dbReference type="Gene3D" id="3.40.190.150">
    <property type="entry name" value="Bordetella uptake gene, domain 1"/>
    <property type="match status" value="1"/>
</dbReference>
<proteinExistence type="inferred from homology"/>
<dbReference type="AlphaFoldDB" id="A0A848F8Y0"/>
<evidence type="ECO:0000313" key="4">
    <source>
        <dbReference type="Proteomes" id="UP000574067"/>
    </source>
</evidence>
<feature type="signal peptide" evidence="2">
    <location>
        <begin position="1"/>
        <end position="24"/>
    </location>
</feature>
<dbReference type="EMBL" id="JABBFW010000007">
    <property type="protein sequence ID" value="NML15698.1"/>
    <property type="molecule type" value="Genomic_DNA"/>
</dbReference>
<sequence>MQRRHLLRAAAAAGLLAASVAATAQGGYPSKTITMVVPFPPGGTLDVVARQLAQKLGEQMGQTVVVDNRPGGAGTIGAVAVKNAPADGHTLLFSASTLTTTPMTLKSAPYDVVKDFAPVALVAKAPLAVAINKNLPISDVKSLVSYAKANPGKLSFAIGSTASAGHLSTELLRRASGIEYLIVPYKGSAPAYQDLIGGQIDGFIDPILGSSSYAKAGQLKVVAVTSKERVPSLPNVPTVGETVPGYEFYSWYGLWAPAKLPADIAQKLNAEVNKALNGEMRDKLQQQGVLVTPGSINDFVSFQRDDMARAAKIIAEGRIRAE</sequence>
<evidence type="ECO:0000256" key="2">
    <source>
        <dbReference type="SAM" id="SignalP"/>
    </source>
</evidence>
<dbReference type="PIRSF" id="PIRSF017082">
    <property type="entry name" value="YflP"/>
    <property type="match status" value="1"/>
</dbReference>
<organism evidence="3 4">
    <name type="scientific">Azohydromonas caseinilytica</name>
    <dbReference type="NCBI Taxonomy" id="2728836"/>
    <lineage>
        <taxon>Bacteria</taxon>
        <taxon>Pseudomonadati</taxon>
        <taxon>Pseudomonadota</taxon>
        <taxon>Betaproteobacteria</taxon>
        <taxon>Burkholderiales</taxon>
        <taxon>Sphaerotilaceae</taxon>
        <taxon>Azohydromonas</taxon>
    </lineage>
</organism>
<dbReference type="PANTHER" id="PTHR42928:SF5">
    <property type="entry name" value="BLR1237 PROTEIN"/>
    <property type="match status" value="1"/>
</dbReference>
<comment type="caution">
    <text evidence="3">The sequence shown here is derived from an EMBL/GenBank/DDBJ whole genome shotgun (WGS) entry which is preliminary data.</text>
</comment>
<dbReference type="InterPro" id="IPR042100">
    <property type="entry name" value="Bug_dom1"/>
</dbReference>
<dbReference type="Pfam" id="PF03401">
    <property type="entry name" value="TctC"/>
    <property type="match status" value="1"/>
</dbReference>